<evidence type="ECO:0000256" key="6">
    <source>
        <dbReference type="ARBA" id="ARBA00022692"/>
    </source>
</evidence>
<accession>A0ABU3C488</accession>
<comment type="similarity">
    <text evidence="2 9">Belongs to the GSP I family.</text>
</comment>
<dbReference type="SUPFAM" id="SSF54523">
    <property type="entry name" value="Pili subunits"/>
    <property type="match status" value="1"/>
</dbReference>
<dbReference type="NCBIfam" id="TIGR02532">
    <property type="entry name" value="IV_pilin_GFxxxE"/>
    <property type="match status" value="1"/>
</dbReference>
<evidence type="ECO:0000256" key="2">
    <source>
        <dbReference type="ARBA" id="ARBA00008358"/>
    </source>
</evidence>
<comment type="subunit">
    <text evidence="9">Type II secretion is composed of four main components: the outer membrane complex, the inner membrane complex, the cytoplasmic secretion ATPase and the periplasm-spanning pseudopilus.</text>
</comment>
<dbReference type="InterPro" id="IPR012902">
    <property type="entry name" value="N_methyl_site"/>
</dbReference>
<gene>
    <name evidence="11" type="primary">gspI</name>
    <name evidence="11" type="ORF">RM532_14710</name>
</gene>
<keyword evidence="6" id="KW-0812">Transmembrane</keyword>
<dbReference type="Gene3D" id="3.30.1300.30">
    <property type="entry name" value="GSPII I/J protein-like"/>
    <property type="match status" value="1"/>
</dbReference>
<dbReference type="PANTHER" id="PTHR38779:SF2">
    <property type="entry name" value="TYPE II SECRETION SYSTEM PROTEIN I-RELATED"/>
    <property type="match status" value="1"/>
</dbReference>
<organism evidence="11 12">
    <name type="scientific">Spectribacter hydrogenoxidans</name>
    <dbReference type="NCBI Taxonomy" id="3075608"/>
    <lineage>
        <taxon>Bacteria</taxon>
        <taxon>Pseudomonadati</taxon>
        <taxon>Pseudomonadota</taxon>
        <taxon>Gammaproteobacteria</taxon>
        <taxon>Salinisphaerales</taxon>
        <taxon>Salinisphaeraceae</taxon>
        <taxon>Spectribacter</taxon>
    </lineage>
</organism>
<evidence type="ECO:0000256" key="8">
    <source>
        <dbReference type="ARBA" id="ARBA00023136"/>
    </source>
</evidence>
<comment type="caution">
    <text evidence="11">The sequence shown here is derived from an EMBL/GenBank/DDBJ whole genome shotgun (WGS) entry which is preliminary data.</text>
</comment>
<keyword evidence="12" id="KW-1185">Reference proteome</keyword>
<evidence type="ECO:0000256" key="5">
    <source>
        <dbReference type="ARBA" id="ARBA00022519"/>
    </source>
</evidence>
<dbReference type="PROSITE" id="PS00409">
    <property type="entry name" value="PROKAR_NTER_METHYL"/>
    <property type="match status" value="1"/>
</dbReference>
<proteinExistence type="inferred from homology"/>
<comment type="subcellular location">
    <subcellularLocation>
        <location evidence="1 9">Cell inner membrane</location>
        <topology evidence="1 9">Single-pass membrane protein</topology>
    </subcellularLocation>
</comment>
<sequence>MRRRHAGFTLVEVLVATAVLALALTVFITGGTQYAGHAHYIQEKTLAQWVARNRMVEYDTNPQWPDTGRDDGTVEMGGREWEWQSEVEETQDPVVRRVDIQVFPVNADTGDVADSPLTTLSGFLTQPAGTAGASTTTTQ</sequence>
<keyword evidence="7" id="KW-1133">Transmembrane helix</keyword>
<evidence type="ECO:0000256" key="9">
    <source>
        <dbReference type="RuleBase" id="RU368030"/>
    </source>
</evidence>
<dbReference type="Proteomes" id="UP001251857">
    <property type="component" value="Unassembled WGS sequence"/>
</dbReference>
<evidence type="ECO:0000256" key="4">
    <source>
        <dbReference type="ARBA" id="ARBA00022481"/>
    </source>
</evidence>
<dbReference type="NCBIfam" id="TIGR01707">
    <property type="entry name" value="gspI"/>
    <property type="match status" value="1"/>
</dbReference>
<dbReference type="InterPro" id="IPR003413">
    <property type="entry name" value="T2SS_GspI_C"/>
</dbReference>
<evidence type="ECO:0000313" key="11">
    <source>
        <dbReference type="EMBL" id="MDT0636201.1"/>
    </source>
</evidence>
<evidence type="ECO:0000256" key="3">
    <source>
        <dbReference type="ARBA" id="ARBA00022475"/>
    </source>
</evidence>
<protein>
    <recommendedName>
        <fullName evidence="9">Type II secretion system protein I</fullName>
        <shortName evidence="9">T2SS minor pseudopilin I</shortName>
    </recommendedName>
</protein>
<dbReference type="PANTHER" id="PTHR38779">
    <property type="entry name" value="TYPE II SECRETION SYSTEM PROTEIN I-RELATED"/>
    <property type="match status" value="1"/>
</dbReference>
<dbReference type="Pfam" id="PF02501">
    <property type="entry name" value="T2SSI"/>
    <property type="match status" value="1"/>
</dbReference>
<evidence type="ECO:0000256" key="7">
    <source>
        <dbReference type="ARBA" id="ARBA00022989"/>
    </source>
</evidence>
<dbReference type="Pfam" id="PF07963">
    <property type="entry name" value="N_methyl"/>
    <property type="match status" value="1"/>
</dbReference>
<evidence type="ECO:0000313" key="12">
    <source>
        <dbReference type="Proteomes" id="UP001251857"/>
    </source>
</evidence>
<keyword evidence="5 9" id="KW-0997">Cell inner membrane</keyword>
<comment type="function">
    <text evidence="9">Component of the type II secretion system required for the energy-dependent secretion of extracellular factors such as proteases and toxins from the periplasm.</text>
</comment>
<keyword evidence="4 9" id="KW-0488">Methylation</keyword>
<dbReference type="RefSeq" id="WP_311654096.1">
    <property type="nucleotide sequence ID" value="NZ_JAVRIB010000021.1"/>
</dbReference>
<dbReference type="EMBL" id="JAVRIB010000021">
    <property type="protein sequence ID" value="MDT0636201.1"/>
    <property type="molecule type" value="Genomic_DNA"/>
</dbReference>
<keyword evidence="8" id="KW-0472">Membrane</keyword>
<dbReference type="InterPro" id="IPR010052">
    <property type="entry name" value="T2SS_protein-GspI"/>
</dbReference>
<dbReference type="InterPro" id="IPR045584">
    <property type="entry name" value="Pilin-like"/>
</dbReference>
<evidence type="ECO:0000259" key="10">
    <source>
        <dbReference type="Pfam" id="PF02501"/>
    </source>
</evidence>
<feature type="domain" description="Type II secretion system protein GspI C-terminal" evidence="10">
    <location>
        <begin position="42"/>
        <end position="124"/>
    </location>
</feature>
<comment type="PTM">
    <text evidence="9">Cleaved by prepilin peptidase.</text>
</comment>
<name>A0ABU3C488_9GAMM</name>
<keyword evidence="3" id="KW-1003">Cell membrane</keyword>
<evidence type="ECO:0000256" key="1">
    <source>
        <dbReference type="ARBA" id="ARBA00004377"/>
    </source>
</evidence>
<reference evidence="11 12" key="1">
    <citation type="submission" date="2023-09" db="EMBL/GenBank/DDBJ databases">
        <authorList>
            <person name="Rey-Velasco X."/>
        </authorList>
    </citation>
    <scope>NUCLEOTIDE SEQUENCE [LARGE SCALE GENOMIC DNA]</scope>
    <source>
        <strain evidence="11 12">W335</strain>
    </source>
</reference>